<dbReference type="Pfam" id="PF22939">
    <property type="entry name" value="WHD_GPIID"/>
    <property type="match status" value="1"/>
</dbReference>
<name>A0A395J1C0_9HELO</name>
<evidence type="ECO:0000313" key="4">
    <source>
        <dbReference type="EMBL" id="RAL65908.1"/>
    </source>
</evidence>
<sequence>MQTLQQEISTVKLTGNNIEYHLVGALKDLEAPIQRIASQISDIKDHLKEKERWLLKKKEFEEWMKASTSSILWLHGIPGSGKSMLVCHVIEYLKNRAQQRYGSAPIAYFYCARNINEPERADPVELLRNILEQLCSLDAETPIRKPLSNAYLSRKKEARGRKPEKLNLEETVDIILKLLETNPATIVIDGFDECDPIKRNDLLLALQKIITKSNSIVKVFVSSRDDHDLVHHLVNSPNLYIHAADNTEDILIFIRSHVQEAIRDGKLLCGRVSDRLKNIIIGRLIKEANGMFRLVSLHIDSLCDPYRIKTEANVHYALDHLPQELEKSYDMVMSHISQAEDPNPQLASRILKWILCARKALDSTSISQAICAERRDQSLLSNEEILSICCNLVVYNKETDNFQFAHLSVREYLEPQPEYSTEEANHMAAETCLTCMVSPTLHLASFRCHAEQFWGHYARLAGRKRHKRALKRHLIACLISPFDPKLIGLTRLHSYLLQYEHSL</sequence>
<reference evidence="4 5" key="1">
    <citation type="submission" date="2018-06" db="EMBL/GenBank/DDBJ databases">
        <title>Genome Sequence of the Brown Rot Fungal Pathogen Monilinia fructigena.</title>
        <authorList>
            <person name="Landi L."/>
            <person name="De Miccolis Angelini R.M."/>
            <person name="Pollastro S."/>
            <person name="Abate D."/>
            <person name="Faretra F."/>
            <person name="Romanazzi G."/>
        </authorList>
    </citation>
    <scope>NUCLEOTIDE SEQUENCE [LARGE SCALE GENOMIC DNA]</scope>
    <source>
        <strain evidence="4 5">Mfrg269</strain>
    </source>
</reference>
<dbReference type="InterPro" id="IPR056884">
    <property type="entry name" value="NPHP3-like_N"/>
</dbReference>
<evidence type="ECO:0000256" key="1">
    <source>
        <dbReference type="ARBA" id="ARBA00022737"/>
    </source>
</evidence>
<keyword evidence="5" id="KW-1185">Reference proteome</keyword>
<organism evidence="4 5">
    <name type="scientific">Monilinia fructigena</name>
    <dbReference type="NCBI Taxonomy" id="38457"/>
    <lineage>
        <taxon>Eukaryota</taxon>
        <taxon>Fungi</taxon>
        <taxon>Dikarya</taxon>
        <taxon>Ascomycota</taxon>
        <taxon>Pezizomycotina</taxon>
        <taxon>Leotiomycetes</taxon>
        <taxon>Helotiales</taxon>
        <taxon>Sclerotiniaceae</taxon>
        <taxon>Monilinia</taxon>
    </lineage>
</organism>
<proteinExistence type="predicted"/>
<dbReference type="OrthoDB" id="7464126at2759"/>
<feature type="domain" description="Nephrocystin 3-like N-terminal" evidence="3">
    <location>
        <begin position="52"/>
        <end position="224"/>
    </location>
</feature>
<dbReference type="InterPro" id="IPR027417">
    <property type="entry name" value="P-loop_NTPase"/>
</dbReference>
<protein>
    <submittedName>
        <fullName evidence="4">Uncharacterized protein</fullName>
    </submittedName>
</protein>
<evidence type="ECO:0000313" key="5">
    <source>
        <dbReference type="Proteomes" id="UP000249056"/>
    </source>
</evidence>
<dbReference type="Gene3D" id="3.40.50.300">
    <property type="entry name" value="P-loop containing nucleotide triphosphate hydrolases"/>
    <property type="match status" value="1"/>
</dbReference>
<gene>
    <name evidence="4" type="ORF">DID88_005570</name>
</gene>
<dbReference type="EMBL" id="QKRW01000008">
    <property type="protein sequence ID" value="RAL65908.1"/>
    <property type="molecule type" value="Genomic_DNA"/>
</dbReference>
<feature type="domain" description="GPI inositol-deacylase winged helix" evidence="2">
    <location>
        <begin position="345"/>
        <end position="414"/>
    </location>
</feature>
<dbReference type="InterPro" id="IPR054471">
    <property type="entry name" value="GPIID_WHD"/>
</dbReference>
<evidence type="ECO:0000259" key="2">
    <source>
        <dbReference type="Pfam" id="PF22939"/>
    </source>
</evidence>
<dbReference type="Pfam" id="PF24883">
    <property type="entry name" value="NPHP3_N"/>
    <property type="match status" value="1"/>
</dbReference>
<dbReference type="AlphaFoldDB" id="A0A395J1C0"/>
<dbReference type="Proteomes" id="UP000249056">
    <property type="component" value="Unassembled WGS sequence"/>
</dbReference>
<dbReference type="PANTHER" id="PTHR10039:SF16">
    <property type="entry name" value="GPI INOSITOL-DEACYLASE"/>
    <property type="match status" value="1"/>
</dbReference>
<accession>A0A395J1C0</accession>
<comment type="caution">
    <text evidence="4">The sequence shown here is derived from an EMBL/GenBank/DDBJ whole genome shotgun (WGS) entry which is preliminary data.</text>
</comment>
<keyword evidence="1" id="KW-0677">Repeat</keyword>
<dbReference type="PANTHER" id="PTHR10039">
    <property type="entry name" value="AMELOGENIN"/>
    <property type="match status" value="1"/>
</dbReference>
<dbReference type="SUPFAM" id="SSF52540">
    <property type="entry name" value="P-loop containing nucleoside triphosphate hydrolases"/>
    <property type="match status" value="1"/>
</dbReference>
<evidence type="ECO:0000259" key="3">
    <source>
        <dbReference type="Pfam" id="PF24883"/>
    </source>
</evidence>